<organism evidence="7 8">
    <name type="scientific">Seleniivibrio woodruffii</name>
    <dbReference type="NCBI Taxonomy" id="1078050"/>
    <lineage>
        <taxon>Bacteria</taxon>
        <taxon>Pseudomonadati</taxon>
        <taxon>Deferribacterota</taxon>
        <taxon>Deferribacteres</taxon>
        <taxon>Deferribacterales</taxon>
        <taxon>Geovibrionaceae</taxon>
        <taxon>Seleniivibrio</taxon>
    </lineage>
</organism>
<dbReference type="Pfam" id="PF24038">
    <property type="entry name" value="DUF7347"/>
    <property type="match status" value="1"/>
</dbReference>
<dbReference type="AlphaFoldDB" id="A0A4R1K850"/>
<dbReference type="Pfam" id="PF00072">
    <property type="entry name" value="Response_reg"/>
    <property type="match status" value="1"/>
</dbReference>
<keyword evidence="1 5" id="KW-0597">Phosphoprotein</keyword>
<dbReference type="SUPFAM" id="SSF52172">
    <property type="entry name" value="CheY-like"/>
    <property type="match status" value="1"/>
</dbReference>
<dbReference type="EMBL" id="SMGG01000004">
    <property type="protein sequence ID" value="TCK60476.1"/>
    <property type="molecule type" value="Genomic_DNA"/>
</dbReference>
<keyword evidence="8" id="KW-1185">Reference proteome</keyword>
<name>A0A4R1K850_9BACT</name>
<feature type="domain" description="Response regulatory" evidence="6">
    <location>
        <begin position="4"/>
        <end position="118"/>
    </location>
</feature>
<evidence type="ECO:0000313" key="8">
    <source>
        <dbReference type="Proteomes" id="UP000294614"/>
    </source>
</evidence>
<dbReference type="InterPro" id="IPR011006">
    <property type="entry name" value="CheY-like_superfamily"/>
</dbReference>
<protein>
    <submittedName>
        <fullName evidence="7">Regulatory ArsR family protein</fullName>
    </submittedName>
</protein>
<comment type="caution">
    <text evidence="7">The sequence shown here is derived from an EMBL/GenBank/DDBJ whole genome shotgun (WGS) entry which is preliminary data.</text>
</comment>
<dbReference type="InterPro" id="IPR050595">
    <property type="entry name" value="Bact_response_regulator"/>
</dbReference>
<proteinExistence type="predicted"/>
<dbReference type="PANTHER" id="PTHR44591">
    <property type="entry name" value="STRESS RESPONSE REGULATOR PROTEIN 1"/>
    <property type="match status" value="1"/>
</dbReference>
<feature type="modified residue" description="4-aspartylphosphate" evidence="5">
    <location>
        <position position="53"/>
    </location>
</feature>
<dbReference type="GO" id="GO:0000160">
    <property type="term" value="P:phosphorelay signal transduction system"/>
    <property type="evidence" value="ECO:0007669"/>
    <property type="project" value="UniProtKB-KW"/>
</dbReference>
<gene>
    <name evidence="7" type="ORF">C8D98_1350</name>
</gene>
<evidence type="ECO:0000256" key="3">
    <source>
        <dbReference type="ARBA" id="ARBA00023015"/>
    </source>
</evidence>
<keyword evidence="3" id="KW-0805">Transcription regulation</keyword>
<keyword evidence="2" id="KW-0902">Two-component regulatory system</keyword>
<sequence>MDEKILIVDDDDELRSNIDEILVVAGFQTRQASGASEAMKMIQADCPDLIIVDYMMPEINGMELISSVKKSHPSVKIIMITAFAAIESAVEAMKKGADDYISKPFKKDALILSVRKNLEEVRFARCIIRLNMDDTLSCISNNTRRQILMMLFRDGKMRFMDITRALGIEDHTKVNFHLKALKQNGLIEQNEDKEYLLSAGGLNVIDCLQVMSSKVSS</sequence>
<evidence type="ECO:0000256" key="2">
    <source>
        <dbReference type="ARBA" id="ARBA00023012"/>
    </source>
</evidence>
<dbReference type="InterPro" id="IPR036388">
    <property type="entry name" value="WH-like_DNA-bd_sf"/>
</dbReference>
<evidence type="ECO:0000256" key="5">
    <source>
        <dbReference type="PROSITE-ProRule" id="PRU00169"/>
    </source>
</evidence>
<dbReference type="GO" id="GO:0006355">
    <property type="term" value="P:regulation of DNA-templated transcription"/>
    <property type="evidence" value="ECO:0007669"/>
    <property type="project" value="UniProtKB-ARBA"/>
</dbReference>
<dbReference type="Gene3D" id="1.10.10.10">
    <property type="entry name" value="Winged helix-like DNA-binding domain superfamily/Winged helix DNA-binding domain"/>
    <property type="match status" value="1"/>
</dbReference>
<dbReference type="InterPro" id="IPR001789">
    <property type="entry name" value="Sig_transdc_resp-reg_receiver"/>
</dbReference>
<dbReference type="OrthoDB" id="9797753at2"/>
<dbReference type="PROSITE" id="PS50110">
    <property type="entry name" value="RESPONSE_REGULATORY"/>
    <property type="match status" value="1"/>
</dbReference>
<dbReference type="RefSeq" id="WP_132873203.1">
    <property type="nucleotide sequence ID" value="NZ_SMGG01000004.1"/>
</dbReference>
<evidence type="ECO:0000256" key="1">
    <source>
        <dbReference type="ARBA" id="ARBA00022553"/>
    </source>
</evidence>
<accession>A0A4R1K850</accession>
<dbReference type="CDD" id="cd00090">
    <property type="entry name" value="HTH_ARSR"/>
    <property type="match status" value="1"/>
</dbReference>
<dbReference type="Proteomes" id="UP000294614">
    <property type="component" value="Unassembled WGS sequence"/>
</dbReference>
<dbReference type="SMART" id="SM00448">
    <property type="entry name" value="REC"/>
    <property type="match status" value="1"/>
</dbReference>
<dbReference type="SUPFAM" id="SSF46785">
    <property type="entry name" value="Winged helix' DNA-binding domain"/>
    <property type="match status" value="1"/>
</dbReference>
<dbReference type="InterPro" id="IPR036390">
    <property type="entry name" value="WH_DNA-bd_sf"/>
</dbReference>
<dbReference type="PANTHER" id="PTHR44591:SF3">
    <property type="entry name" value="RESPONSE REGULATORY DOMAIN-CONTAINING PROTEIN"/>
    <property type="match status" value="1"/>
</dbReference>
<dbReference type="Gene3D" id="3.40.50.2300">
    <property type="match status" value="1"/>
</dbReference>
<keyword evidence="4" id="KW-0804">Transcription</keyword>
<dbReference type="InterPro" id="IPR055771">
    <property type="entry name" value="DUF7347"/>
</dbReference>
<evidence type="ECO:0000259" key="6">
    <source>
        <dbReference type="PROSITE" id="PS50110"/>
    </source>
</evidence>
<dbReference type="InterPro" id="IPR011991">
    <property type="entry name" value="ArsR-like_HTH"/>
</dbReference>
<reference evidence="7 8" key="1">
    <citation type="submission" date="2019-03" db="EMBL/GenBank/DDBJ databases">
        <title>Genomic Encyclopedia of Type Strains, Phase IV (KMG-IV): sequencing the most valuable type-strain genomes for metagenomic binning, comparative biology and taxonomic classification.</title>
        <authorList>
            <person name="Goeker M."/>
        </authorList>
    </citation>
    <scope>NUCLEOTIDE SEQUENCE [LARGE SCALE GENOMIC DNA]</scope>
    <source>
        <strain evidence="7 8">DSM 24984</strain>
    </source>
</reference>
<dbReference type="FunFam" id="3.40.50.2300:FF:000018">
    <property type="entry name" value="DNA-binding transcriptional regulator NtrC"/>
    <property type="match status" value="1"/>
</dbReference>
<evidence type="ECO:0000313" key="7">
    <source>
        <dbReference type="EMBL" id="TCK60476.1"/>
    </source>
</evidence>
<evidence type="ECO:0000256" key="4">
    <source>
        <dbReference type="ARBA" id="ARBA00023163"/>
    </source>
</evidence>